<evidence type="ECO:0000313" key="2">
    <source>
        <dbReference type="Proteomes" id="UP000008909"/>
    </source>
</evidence>
<dbReference type="AlphaFoldDB" id="G7YCW7"/>
<reference key="2">
    <citation type="submission" date="2011-10" db="EMBL/GenBank/DDBJ databases">
        <title>The genome and transcriptome sequence of Clonorchis sinensis provide insights into the carcinogenic liver fluke.</title>
        <authorList>
            <person name="Wang X."/>
            <person name="Huang Y."/>
            <person name="Chen W."/>
            <person name="Liu H."/>
            <person name="Guo L."/>
            <person name="Chen Y."/>
            <person name="Luo F."/>
            <person name="Zhou W."/>
            <person name="Sun J."/>
            <person name="Mao Q."/>
            <person name="Liang P."/>
            <person name="Zhou C."/>
            <person name="Tian Y."/>
            <person name="Men J."/>
            <person name="Lv X."/>
            <person name="Huang L."/>
            <person name="Zhou J."/>
            <person name="Hu Y."/>
            <person name="Li R."/>
            <person name="Zhang F."/>
            <person name="Lei H."/>
            <person name="Li X."/>
            <person name="Hu X."/>
            <person name="Liang C."/>
            <person name="Xu J."/>
            <person name="Wu Z."/>
            <person name="Yu X."/>
        </authorList>
    </citation>
    <scope>NUCLEOTIDE SEQUENCE</scope>
    <source>
        <strain>Henan</strain>
    </source>
</reference>
<gene>
    <name evidence="1" type="ORF">CLF_105057</name>
</gene>
<accession>G7YCW7</accession>
<proteinExistence type="predicted"/>
<name>G7YCW7_CLOSI</name>
<dbReference type="Proteomes" id="UP000008909">
    <property type="component" value="Unassembled WGS sequence"/>
</dbReference>
<keyword evidence="2" id="KW-1185">Reference proteome</keyword>
<dbReference type="PANTHER" id="PTHR33053">
    <property type="entry name" value="PROTEIN, PUTATIVE-RELATED"/>
    <property type="match status" value="1"/>
</dbReference>
<protein>
    <submittedName>
        <fullName evidence="1">Uncharacterized protein</fullName>
    </submittedName>
</protein>
<evidence type="ECO:0000313" key="1">
    <source>
        <dbReference type="EMBL" id="GAA50801.1"/>
    </source>
</evidence>
<organism evidence="1 2">
    <name type="scientific">Clonorchis sinensis</name>
    <name type="common">Chinese liver fluke</name>
    <dbReference type="NCBI Taxonomy" id="79923"/>
    <lineage>
        <taxon>Eukaryota</taxon>
        <taxon>Metazoa</taxon>
        <taxon>Spiralia</taxon>
        <taxon>Lophotrochozoa</taxon>
        <taxon>Platyhelminthes</taxon>
        <taxon>Trematoda</taxon>
        <taxon>Digenea</taxon>
        <taxon>Opisthorchiida</taxon>
        <taxon>Opisthorchiata</taxon>
        <taxon>Opisthorchiidae</taxon>
        <taxon>Clonorchis</taxon>
    </lineage>
</organism>
<sequence>MAHLPLSLKYKRMLLFVLRRHNPDLPNDPRTLLFTPRTKTCKAIAGGVYVYVGLRIGLRKAWLTATMHSELRRLNVVLNTDGVSLHGSSRKQIWPILATVSELAGTRPFGVDVFWGVPKPMDVEAYPQDTINEPQLVLDRGYTPPNDLESVPVHLSRIFCDKPARTKTCKAIAGGVYVYVGLRIGLRKAWLTATMHSELRRLNVVLNTDGVSLHGSSRKQIWPILATVSELAGTMPFVVGVFWGVSKPMDVEAYPQDTISELQLVLDSDCRNRLGRKLTAAFQVYTVTPPASSNVIAVLSRTVGCGKPQSFDSFHSP</sequence>
<dbReference type="EMBL" id="DF143080">
    <property type="protein sequence ID" value="GAA50801.1"/>
    <property type="molecule type" value="Genomic_DNA"/>
</dbReference>
<reference evidence="1" key="1">
    <citation type="journal article" date="2011" name="Genome Biol.">
        <title>The draft genome of the carcinogenic human liver fluke Clonorchis sinensis.</title>
        <authorList>
            <person name="Wang X."/>
            <person name="Chen W."/>
            <person name="Huang Y."/>
            <person name="Sun J."/>
            <person name="Men J."/>
            <person name="Liu H."/>
            <person name="Luo F."/>
            <person name="Guo L."/>
            <person name="Lv X."/>
            <person name="Deng C."/>
            <person name="Zhou C."/>
            <person name="Fan Y."/>
            <person name="Li X."/>
            <person name="Huang L."/>
            <person name="Hu Y."/>
            <person name="Liang C."/>
            <person name="Hu X."/>
            <person name="Xu J."/>
            <person name="Yu X."/>
        </authorList>
    </citation>
    <scope>NUCLEOTIDE SEQUENCE [LARGE SCALE GENOMIC DNA]</scope>
    <source>
        <strain evidence="1">Henan</strain>
    </source>
</reference>
<dbReference type="PANTHER" id="PTHR33053:SF26">
    <property type="entry name" value="TRANSPOSASE DOMAIN-CONTAINING PROTEIN"/>
    <property type="match status" value="1"/>
</dbReference>